<gene>
    <name evidence="1" type="ORF">Gohar_006957</name>
</gene>
<protein>
    <submittedName>
        <fullName evidence="1">Uncharacterized protein</fullName>
    </submittedName>
</protein>
<reference evidence="1 2" key="1">
    <citation type="journal article" date="2019" name="Genome Biol. Evol.">
        <title>Insights into the evolution of the New World diploid cottons (Gossypium, subgenus Houzingenia) based on genome sequencing.</title>
        <authorList>
            <person name="Grover C.E."/>
            <person name="Arick M.A. 2nd"/>
            <person name="Thrash A."/>
            <person name="Conover J.L."/>
            <person name="Sanders W.S."/>
            <person name="Peterson D.G."/>
            <person name="Frelichowski J.E."/>
            <person name="Scheffler J.A."/>
            <person name="Scheffler B.E."/>
            <person name="Wendel J.F."/>
        </authorList>
    </citation>
    <scope>NUCLEOTIDE SEQUENCE [LARGE SCALE GENOMIC DNA]</scope>
    <source>
        <strain evidence="1">0</strain>
        <tissue evidence="1">Leaf</tissue>
    </source>
</reference>
<dbReference type="OrthoDB" id="990685at2759"/>
<comment type="caution">
    <text evidence="1">The sequence shown here is derived from an EMBL/GenBank/DDBJ whole genome shotgun (WGS) entry which is preliminary data.</text>
</comment>
<dbReference type="EMBL" id="JABFAD010000004">
    <property type="protein sequence ID" value="MBA0796163.1"/>
    <property type="molecule type" value="Genomic_DNA"/>
</dbReference>
<name>A0A7J9GF26_9ROSI</name>
<proteinExistence type="predicted"/>
<feature type="non-terminal residue" evidence="1">
    <location>
        <position position="121"/>
    </location>
</feature>
<dbReference type="Proteomes" id="UP000593560">
    <property type="component" value="Unassembled WGS sequence"/>
</dbReference>
<keyword evidence="2" id="KW-1185">Reference proteome</keyword>
<evidence type="ECO:0000313" key="1">
    <source>
        <dbReference type="EMBL" id="MBA0796163.1"/>
    </source>
</evidence>
<sequence>MGIAEKEKFYQPYQIWVIQRMIGSPRLSAVKEVKEHLKKNIDRCYNDPNYYQTQAGIDIVATTQDLLQQEIYQLWTDGRRILAYYTGDIQENRDEESLRLLKKIADPEIEDYPSHLLEQIR</sequence>
<organism evidence="1 2">
    <name type="scientific">Gossypium harknessii</name>
    <dbReference type="NCBI Taxonomy" id="34285"/>
    <lineage>
        <taxon>Eukaryota</taxon>
        <taxon>Viridiplantae</taxon>
        <taxon>Streptophyta</taxon>
        <taxon>Embryophyta</taxon>
        <taxon>Tracheophyta</taxon>
        <taxon>Spermatophyta</taxon>
        <taxon>Magnoliopsida</taxon>
        <taxon>eudicotyledons</taxon>
        <taxon>Gunneridae</taxon>
        <taxon>Pentapetalae</taxon>
        <taxon>rosids</taxon>
        <taxon>malvids</taxon>
        <taxon>Malvales</taxon>
        <taxon>Malvaceae</taxon>
        <taxon>Malvoideae</taxon>
        <taxon>Gossypium</taxon>
    </lineage>
</organism>
<dbReference type="AlphaFoldDB" id="A0A7J9GF26"/>
<evidence type="ECO:0000313" key="2">
    <source>
        <dbReference type="Proteomes" id="UP000593560"/>
    </source>
</evidence>
<accession>A0A7J9GF26</accession>